<dbReference type="InterPro" id="IPR002173">
    <property type="entry name" value="Carboh/pur_kinase_PfkB_CS"/>
</dbReference>
<dbReference type="PROSITE" id="PS00584">
    <property type="entry name" value="PFKB_KINASES_2"/>
    <property type="match status" value="1"/>
</dbReference>
<sequence>MEREIDTRPIVSFGEILWDIFESGKKIGGAPFNVAYHINKMGATGKMISCVGKDELGAELLGKVKEANISTDYCQVTQEQETGTVLAEIDENNEAHYTIKEPVAWDFIQWEDSYKELLRNSQALVFGSLGSRNSTSKETLHKLIEIAPYKVFDVNLRPPFIFQDNILKLLEKSDLVKMNKSELRQVLQWLGEEYTSEESAIKYIRNHFNLDGLIVTKGSKGAVYCDHKEYLFLKAVEVEIKDTVGSGDSFLAGFLSKRAKGATVEEAMKEAVYLGAFITNHQGACPEYSIEEFEKFKQDREIG</sequence>
<evidence type="ECO:0000259" key="4">
    <source>
        <dbReference type="Pfam" id="PF00294"/>
    </source>
</evidence>
<dbReference type="RefSeq" id="WP_146291673.1">
    <property type="nucleotide sequence ID" value="NZ_SELH01000013.1"/>
</dbReference>
<reference evidence="5 6" key="1">
    <citation type="submission" date="2019-02" db="EMBL/GenBank/DDBJ databases">
        <title>Apibacter muscae sp. nov.: a novel member of the house fly microbiota.</title>
        <authorList>
            <person name="Park R."/>
        </authorList>
    </citation>
    <scope>NUCLEOTIDE SEQUENCE [LARGE SCALE GENOMIC DNA]</scope>
    <source>
        <strain evidence="5 6">AL1</strain>
    </source>
</reference>
<keyword evidence="2" id="KW-0808">Transferase</keyword>
<dbReference type="PANTHER" id="PTHR43085">
    <property type="entry name" value="HEXOKINASE FAMILY MEMBER"/>
    <property type="match status" value="1"/>
</dbReference>
<evidence type="ECO:0000313" key="5">
    <source>
        <dbReference type="EMBL" id="TWP29871.1"/>
    </source>
</evidence>
<evidence type="ECO:0000256" key="3">
    <source>
        <dbReference type="ARBA" id="ARBA00022777"/>
    </source>
</evidence>
<dbReference type="InterPro" id="IPR050306">
    <property type="entry name" value="PfkB_Carbo_kinase"/>
</dbReference>
<organism evidence="5 6">
    <name type="scientific">Apibacter muscae</name>
    <dbReference type="NCBI Taxonomy" id="2509004"/>
    <lineage>
        <taxon>Bacteria</taxon>
        <taxon>Pseudomonadati</taxon>
        <taxon>Bacteroidota</taxon>
        <taxon>Flavobacteriia</taxon>
        <taxon>Flavobacteriales</taxon>
        <taxon>Weeksellaceae</taxon>
        <taxon>Apibacter</taxon>
    </lineage>
</organism>
<evidence type="ECO:0000256" key="2">
    <source>
        <dbReference type="ARBA" id="ARBA00022679"/>
    </source>
</evidence>
<keyword evidence="6" id="KW-1185">Reference proteome</keyword>
<keyword evidence="3 5" id="KW-0418">Kinase</keyword>
<name>A0A563DIN2_9FLAO</name>
<dbReference type="PANTHER" id="PTHR43085:SF57">
    <property type="entry name" value="CARBOHYDRATE KINASE PFKB DOMAIN-CONTAINING PROTEIN"/>
    <property type="match status" value="1"/>
</dbReference>
<dbReference type="InterPro" id="IPR029056">
    <property type="entry name" value="Ribokinase-like"/>
</dbReference>
<protein>
    <submittedName>
        <fullName evidence="5">Carbohydrate kinase</fullName>
    </submittedName>
</protein>
<dbReference type="PROSITE" id="PS00583">
    <property type="entry name" value="PFKB_KINASES_1"/>
    <property type="match status" value="1"/>
</dbReference>
<dbReference type="InterPro" id="IPR011611">
    <property type="entry name" value="PfkB_dom"/>
</dbReference>
<dbReference type="OrthoDB" id="9813569at2"/>
<comment type="caution">
    <text evidence="5">The sequence shown here is derived from an EMBL/GenBank/DDBJ whole genome shotgun (WGS) entry which is preliminary data.</text>
</comment>
<dbReference type="Gene3D" id="3.40.1190.20">
    <property type="match status" value="1"/>
</dbReference>
<dbReference type="AlphaFoldDB" id="A0A563DIN2"/>
<dbReference type="EMBL" id="SELH01000013">
    <property type="protein sequence ID" value="TWP29871.1"/>
    <property type="molecule type" value="Genomic_DNA"/>
</dbReference>
<proteinExistence type="inferred from homology"/>
<dbReference type="Pfam" id="PF00294">
    <property type="entry name" value="PfkB"/>
    <property type="match status" value="1"/>
</dbReference>
<feature type="domain" description="Carbohydrate kinase PfkB" evidence="4">
    <location>
        <begin position="24"/>
        <end position="285"/>
    </location>
</feature>
<evidence type="ECO:0000313" key="6">
    <source>
        <dbReference type="Proteomes" id="UP000319499"/>
    </source>
</evidence>
<gene>
    <name evidence="5" type="ORF">ETU09_02505</name>
</gene>
<comment type="similarity">
    <text evidence="1">Belongs to the carbohydrate kinase PfkB family.</text>
</comment>
<dbReference type="CDD" id="cd01167">
    <property type="entry name" value="bac_FRK"/>
    <property type="match status" value="1"/>
</dbReference>
<dbReference type="Proteomes" id="UP000319499">
    <property type="component" value="Unassembled WGS sequence"/>
</dbReference>
<accession>A0A563DIN2</accession>
<evidence type="ECO:0000256" key="1">
    <source>
        <dbReference type="ARBA" id="ARBA00010688"/>
    </source>
</evidence>
<dbReference type="SUPFAM" id="SSF53613">
    <property type="entry name" value="Ribokinase-like"/>
    <property type="match status" value="1"/>
</dbReference>
<dbReference type="GO" id="GO:0016301">
    <property type="term" value="F:kinase activity"/>
    <property type="evidence" value="ECO:0007669"/>
    <property type="project" value="UniProtKB-KW"/>
</dbReference>